<dbReference type="NCBIfam" id="NF002558">
    <property type="entry name" value="PRK02126.1"/>
    <property type="match status" value="1"/>
</dbReference>
<keyword evidence="2" id="KW-0378">Hydrolase</keyword>
<feature type="domain" description="Metallo-beta-lactamase" evidence="1">
    <location>
        <begin position="233"/>
        <end position="306"/>
    </location>
</feature>
<organism evidence="2 3">
    <name type="scientific">Lutibaculum baratangense AMV1</name>
    <dbReference type="NCBI Taxonomy" id="631454"/>
    <lineage>
        <taxon>Bacteria</taxon>
        <taxon>Pseudomonadati</taxon>
        <taxon>Pseudomonadota</taxon>
        <taxon>Alphaproteobacteria</taxon>
        <taxon>Hyphomicrobiales</taxon>
        <taxon>Tepidamorphaceae</taxon>
        <taxon>Lutibaculum</taxon>
    </lineage>
</organism>
<reference evidence="2 3" key="1">
    <citation type="journal article" date="2014" name="Genome Announc.">
        <title>Draft Genome Sequence of Lutibaculum baratangense Strain AMV1T, Isolated from a Mud Volcano in Andamans, India.</title>
        <authorList>
            <person name="Singh A."/>
            <person name="Sreenivas A."/>
            <person name="Sathyanarayana Reddy G."/>
            <person name="Pinnaka A.K."/>
            <person name="Shivaji S."/>
        </authorList>
    </citation>
    <scope>NUCLEOTIDE SEQUENCE [LARGE SCALE GENOMIC DNA]</scope>
    <source>
        <strain evidence="2 3">AMV1</strain>
    </source>
</reference>
<dbReference type="EMBL" id="AWXZ01000040">
    <property type="protein sequence ID" value="ESR22655.1"/>
    <property type="molecule type" value="Genomic_DNA"/>
</dbReference>
<comment type="caution">
    <text evidence="2">The sequence shown here is derived from an EMBL/GenBank/DDBJ whole genome shotgun (WGS) entry which is preliminary data.</text>
</comment>
<dbReference type="PANTHER" id="PTHR46018:SF7">
    <property type="entry name" value="RIBONUCLEASE Z"/>
    <property type="match status" value="1"/>
</dbReference>
<dbReference type="SUPFAM" id="SSF56281">
    <property type="entry name" value="Metallo-hydrolase/oxidoreductase"/>
    <property type="match status" value="1"/>
</dbReference>
<dbReference type="AlphaFoldDB" id="V4RH97"/>
<evidence type="ECO:0000313" key="3">
    <source>
        <dbReference type="Proteomes" id="UP000017819"/>
    </source>
</evidence>
<dbReference type="Proteomes" id="UP000017819">
    <property type="component" value="Unassembled WGS sequence"/>
</dbReference>
<dbReference type="RefSeq" id="WP_023433901.1">
    <property type="nucleotide sequence ID" value="NZ_AWXZ01000040.1"/>
</dbReference>
<dbReference type="Gene3D" id="3.60.15.10">
    <property type="entry name" value="Ribonuclease Z/Hydroxyacylglutathione hydrolase-like"/>
    <property type="match status" value="1"/>
</dbReference>
<protein>
    <submittedName>
        <fullName evidence="2">Metal-dependent hydrolases of the beta-lactamase superfamily III</fullName>
    </submittedName>
</protein>
<dbReference type="PANTHER" id="PTHR46018">
    <property type="entry name" value="ZINC PHOSPHODIESTERASE ELAC PROTEIN 1"/>
    <property type="match status" value="1"/>
</dbReference>
<dbReference type="GO" id="GO:0042781">
    <property type="term" value="F:3'-tRNA processing endoribonuclease activity"/>
    <property type="evidence" value="ECO:0007669"/>
    <property type="project" value="TreeGrafter"/>
</dbReference>
<keyword evidence="3" id="KW-1185">Reference proteome</keyword>
<sequence length="329" mass="36319">MKALLHPDLVNGRTGDPALFLDFQFARRAFLFDIGDLHALPARKILRVSDAFVSHCHLDHFVGFDTVLRLSIGRVATIRLHGPEGLIAAVAQKLAAYTWNLADKYAADLAFVVQELHEDGSRRRARLRLRNRFVAEPLDPPDLPSGCLLDEPALRVRAVTLDHFIPCLAFAVEEARHLNVWRNRVEAEGLPIGPWLGPFKQAVASGAPDDTAIAIDGLPARPLRDLRHLVTVERGQKIGYVTDIRGTEANITAAGELLAGVDILFCEAAFAAEDAAVAADRGHLTTREAVEIARRAGAKRLEPFHFSPRYADQDDRLLREVREFFSGAP</sequence>
<dbReference type="eggNOG" id="COG1234">
    <property type="taxonomic scope" value="Bacteria"/>
</dbReference>
<dbReference type="OrthoDB" id="9800940at2"/>
<dbReference type="Pfam" id="PF12706">
    <property type="entry name" value="Lactamase_B_2"/>
    <property type="match status" value="1"/>
</dbReference>
<evidence type="ECO:0000259" key="1">
    <source>
        <dbReference type="Pfam" id="PF12706"/>
    </source>
</evidence>
<dbReference type="InterPro" id="IPR001279">
    <property type="entry name" value="Metallo-B-lactamas"/>
</dbReference>
<proteinExistence type="predicted"/>
<gene>
    <name evidence="2" type="ORF">N177_3792</name>
</gene>
<name>V4RH97_9HYPH</name>
<dbReference type="STRING" id="631454.N177_3792"/>
<dbReference type="InterPro" id="IPR036866">
    <property type="entry name" value="RibonucZ/Hydroxyglut_hydro"/>
</dbReference>
<evidence type="ECO:0000313" key="2">
    <source>
        <dbReference type="EMBL" id="ESR22655.1"/>
    </source>
</evidence>
<accession>V4RH97</accession>